<proteinExistence type="predicted"/>
<keyword evidence="2" id="KW-1185">Reference proteome</keyword>
<dbReference type="SUPFAM" id="SSF53448">
    <property type="entry name" value="Nucleotide-diphospho-sugar transferases"/>
    <property type="match status" value="1"/>
</dbReference>
<accession>A0ABT0DER4</accession>
<comment type="caution">
    <text evidence="1">The sequence shown here is derived from an EMBL/GenBank/DDBJ whole genome shotgun (WGS) entry which is preliminary data.</text>
</comment>
<dbReference type="RefSeq" id="WP_247030358.1">
    <property type="nucleotide sequence ID" value="NZ_JALKCH010000011.1"/>
</dbReference>
<dbReference type="Pfam" id="PF13704">
    <property type="entry name" value="Glyco_tranf_2_4"/>
    <property type="match status" value="1"/>
</dbReference>
<gene>
    <name evidence="1" type="ORF">MWN34_16230</name>
</gene>
<reference evidence="1 2" key="1">
    <citation type="submission" date="2022-04" db="EMBL/GenBank/DDBJ databases">
        <authorList>
            <person name="Grouzdev D.S."/>
            <person name="Pantiukh K.S."/>
            <person name="Krutkina M.S."/>
        </authorList>
    </citation>
    <scope>NUCLEOTIDE SEQUENCE [LARGE SCALE GENOMIC DNA]</scope>
    <source>
        <strain evidence="1 2">6x-1</strain>
    </source>
</reference>
<sequence>MLASAPVGTVAAVCMCRDAADIILVLCGHYLRIGVARILVIDDGSSDGTHERLQRLARRTAGRVEVRRVLNSRNEQPTVMTEAINELIAQGYRLVIPFDSDEFWALTRADLVRLAARREPRLILARWRNFAQRRNQHYPTPAGLLHAYHAAPASAAADRIAIENLEAPFLHVQAPKIAVWTEDPVRILRGQHGLEDGPQVQDPEVFEILHLPLRSRAELTKRGLNYEVRRDPERPCGMSWQSRFHRRVVEEGLTDRVWAANSVDRGGHLDVYGRRVPLECDRRLQALVLRSALHLLLSWRISPF</sequence>
<evidence type="ECO:0000313" key="2">
    <source>
        <dbReference type="Proteomes" id="UP001203284"/>
    </source>
</evidence>
<dbReference type="EMBL" id="JALKCH010000011">
    <property type="protein sequence ID" value="MCK0198462.1"/>
    <property type="molecule type" value="Genomic_DNA"/>
</dbReference>
<organism evidence="1 2">
    <name type="scientific">Ancylobacter crimeensis</name>
    <dbReference type="NCBI Taxonomy" id="2579147"/>
    <lineage>
        <taxon>Bacteria</taxon>
        <taxon>Pseudomonadati</taxon>
        <taxon>Pseudomonadota</taxon>
        <taxon>Alphaproteobacteria</taxon>
        <taxon>Hyphomicrobiales</taxon>
        <taxon>Xanthobacteraceae</taxon>
        <taxon>Ancylobacter</taxon>
    </lineage>
</organism>
<name>A0ABT0DER4_9HYPH</name>
<protein>
    <submittedName>
        <fullName evidence="1">Glycosyltransferase family 2 protein</fullName>
    </submittedName>
</protein>
<dbReference type="InterPro" id="IPR029044">
    <property type="entry name" value="Nucleotide-diphossugar_trans"/>
</dbReference>
<dbReference type="Proteomes" id="UP001203284">
    <property type="component" value="Unassembled WGS sequence"/>
</dbReference>
<evidence type="ECO:0000313" key="1">
    <source>
        <dbReference type="EMBL" id="MCK0198462.1"/>
    </source>
</evidence>
<dbReference type="Gene3D" id="3.90.550.10">
    <property type="entry name" value="Spore Coat Polysaccharide Biosynthesis Protein SpsA, Chain A"/>
    <property type="match status" value="1"/>
</dbReference>